<dbReference type="Proteomes" id="UP001157733">
    <property type="component" value="Chromosome"/>
</dbReference>
<sequence length="155" mass="18251">MSEATAVPTENPQGQRFIDNDENTIIDMKRRLIWLKQDSWQLTGNWLNWVQSRDYALELNKKSFAGYKDWRMPSTEEARSLFDKTQENQDHMGQKACLMNLFPKGFGFLCWTKETRTKTQAVRFNFRKGGIMYDDVYRTSRGATRYCRDIPKSGV</sequence>
<proteinExistence type="predicted"/>
<dbReference type="InterPro" id="IPR011460">
    <property type="entry name" value="Lcl_C"/>
</dbReference>
<organism evidence="2 3">
    <name type="scientific">Nitrospina watsonii</name>
    <dbReference type="NCBI Taxonomy" id="1323948"/>
    <lineage>
        <taxon>Bacteria</taxon>
        <taxon>Pseudomonadati</taxon>
        <taxon>Nitrospinota/Tectimicrobiota group</taxon>
        <taxon>Nitrospinota</taxon>
        <taxon>Nitrospinia</taxon>
        <taxon>Nitrospinales</taxon>
        <taxon>Nitrospinaceae</taxon>
        <taxon>Nitrospina</taxon>
    </lineage>
</organism>
<accession>A0ABM9HGB7</accession>
<evidence type="ECO:0000313" key="2">
    <source>
        <dbReference type="EMBL" id="CAI2719086.1"/>
    </source>
</evidence>
<evidence type="ECO:0000259" key="1">
    <source>
        <dbReference type="Pfam" id="PF07603"/>
    </source>
</evidence>
<evidence type="ECO:0000313" key="3">
    <source>
        <dbReference type="Proteomes" id="UP001157733"/>
    </source>
</evidence>
<feature type="domain" description="Lcl C-terminal" evidence="1">
    <location>
        <begin position="23"/>
        <end position="143"/>
    </location>
</feature>
<gene>
    <name evidence="2" type="ORF">NSPWAT_2230</name>
</gene>
<reference evidence="2 3" key="1">
    <citation type="submission" date="2022-09" db="EMBL/GenBank/DDBJ databases">
        <authorList>
            <person name="Kop L."/>
        </authorList>
    </citation>
    <scope>NUCLEOTIDE SEQUENCE [LARGE SCALE GENOMIC DNA]</scope>
    <source>
        <strain evidence="2 3">347</strain>
    </source>
</reference>
<dbReference type="EMBL" id="OX336137">
    <property type="protein sequence ID" value="CAI2719086.1"/>
    <property type="molecule type" value="Genomic_DNA"/>
</dbReference>
<dbReference type="RefSeq" id="WP_282011942.1">
    <property type="nucleotide sequence ID" value="NZ_OX336137.1"/>
</dbReference>
<dbReference type="Pfam" id="PF07603">
    <property type="entry name" value="Lcl_C"/>
    <property type="match status" value="1"/>
</dbReference>
<keyword evidence="3" id="KW-1185">Reference proteome</keyword>
<name>A0ABM9HGB7_9BACT</name>
<protein>
    <recommendedName>
        <fullName evidence="1">Lcl C-terminal domain-containing protein</fullName>
    </recommendedName>
</protein>